<name>A0A158IJN7_9BURK</name>
<dbReference type="AlphaFoldDB" id="A0A158IJN7"/>
<reference evidence="1" key="1">
    <citation type="submission" date="2016-01" db="EMBL/GenBank/DDBJ databases">
        <authorList>
            <person name="Peeters C."/>
        </authorList>
    </citation>
    <scope>NUCLEOTIDE SEQUENCE [LARGE SCALE GENOMIC DNA]</scope>
    <source>
        <strain evidence="1">LMG 29317</strain>
    </source>
</reference>
<organism evidence="1 2">
    <name type="scientific">Caballeronia arvi</name>
    <dbReference type="NCBI Taxonomy" id="1777135"/>
    <lineage>
        <taxon>Bacteria</taxon>
        <taxon>Pseudomonadati</taxon>
        <taxon>Pseudomonadota</taxon>
        <taxon>Betaproteobacteria</taxon>
        <taxon>Burkholderiales</taxon>
        <taxon>Burkholderiaceae</taxon>
        <taxon>Caballeronia</taxon>
    </lineage>
</organism>
<comment type="caution">
    <text evidence="1">The sequence shown here is derived from an EMBL/GenBank/DDBJ whole genome shotgun (WGS) entry which is preliminary data.</text>
</comment>
<gene>
    <name evidence="1" type="ORF">AWB74_02608</name>
</gene>
<dbReference type="EMBL" id="FCOM02000009">
    <property type="protein sequence ID" value="SAL56764.1"/>
    <property type="molecule type" value="Genomic_DNA"/>
</dbReference>
<keyword evidence="2" id="KW-1185">Reference proteome</keyword>
<proteinExistence type="predicted"/>
<sequence>MPAEAGIEGEAARRPIGALSLLLKGLSAQKKKTLDTRRMISPANGSRPAAIPDGTRPAGAIAETGALSRLISAL</sequence>
<protein>
    <submittedName>
        <fullName evidence="1">Uncharacterized protein</fullName>
    </submittedName>
</protein>
<dbReference type="RefSeq" id="WP_061147167.1">
    <property type="nucleotide sequence ID" value="NZ_FCOM02000009.1"/>
</dbReference>
<accession>A0A158IJN7</accession>
<dbReference type="Proteomes" id="UP000055019">
    <property type="component" value="Unassembled WGS sequence"/>
</dbReference>
<evidence type="ECO:0000313" key="1">
    <source>
        <dbReference type="EMBL" id="SAL56764.1"/>
    </source>
</evidence>
<evidence type="ECO:0000313" key="2">
    <source>
        <dbReference type="Proteomes" id="UP000055019"/>
    </source>
</evidence>